<evidence type="ECO:0000259" key="1">
    <source>
        <dbReference type="Pfam" id="PF00814"/>
    </source>
</evidence>
<dbReference type="PANTHER" id="PTHR11735">
    <property type="entry name" value="TRNA N6-ADENOSINE THREONYLCARBAMOYLTRANSFERASE"/>
    <property type="match status" value="1"/>
</dbReference>
<dbReference type="Pfam" id="PF00814">
    <property type="entry name" value="TsaD"/>
    <property type="match status" value="1"/>
</dbReference>
<dbReference type="InterPro" id="IPR043129">
    <property type="entry name" value="ATPase_NBD"/>
</dbReference>
<dbReference type="RefSeq" id="WP_339403909.1">
    <property type="nucleotide sequence ID" value="NZ_JBBGAZ010000006.1"/>
</dbReference>
<dbReference type="InterPro" id="IPR022496">
    <property type="entry name" value="T6A_TsaB"/>
</dbReference>
<sequence>MASEPLIMGFDTSAAHCAAALVRGDVVIASRAVDMARGQAEHLMPLLEEVLSDGAATWADLSAIGVGIGPGNFTGIRISVSAARGLALGLGIPSIGVSTFDASRVDMSDTAVAGVSAPRDQIYISDPANTEGPFLTTMPYEAASDIVMPPVSETLAQNIARVAAARFGSDTPRPAPLYIRAADAAPARDLPPQIL</sequence>
<feature type="domain" description="Gcp-like" evidence="1">
    <location>
        <begin position="36"/>
        <end position="125"/>
    </location>
</feature>
<dbReference type="GO" id="GO:0061711">
    <property type="term" value="F:tRNA N(6)-L-threonylcarbamoyladenine synthase activity"/>
    <property type="evidence" value="ECO:0007669"/>
    <property type="project" value="UniProtKB-EC"/>
</dbReference>
<proteinExistence type="predicted"/>
<gene>
    <name evidence="2" type="primary">tsaB</name>
    <name evidence="2" type="ORF">WG622_12600</name>
</gene>
<protein>
    <submittedName>
        <fullName evidence="2">tRNA (Adenosine(37)-N6)-threonylcarbamoyltransferase complex dimerization subunit type 1 TsaB</fullName>
        <ecNumber evidence="2">2.3.1.234</ecNumber>
    </submittedName>
</protein>
<dbReference type="EMBL" id="JBBGAZ010000006">
    <property type="protein sequence ID" value="MEJ5219088.1"/>
    <property type="molecule type" value="Genomic_DNA"/>
</dbReference>
<keyword evidence="2" id="KW-0012">Acyltransferase</keyword>
<dbReference type="PANTHER" id="PTHR11735:SF11">
    <property type="entry name" value="TRNA THREONYLCARBAMOYLADENOSINE BIOSYNTHESIS PROTEIN TSAB"/>
    <property type="match status" value="1"/>
</dbReference>
<keyword evidence="3" id="KW-1185">Reference proteome</keyword>
<dbReference type="NCBIfam" id="TIGR03725">
    <property type="entry name" value="T6A_YeaZ"/>
    <property type="match status" value="1"/>
</dbReference>
<keyword evidence="2" id="KW-0808">Transferase</keyword>
<evidence type="ECO:0000313" key="3">
    <source>
        <dbReference type="Proteomes" id="UP001368270"/>
    </source>
</evidence>
<comment type="caution">
    <text evidence="2">The sequence shown here is derived from an EMBL/GenBank/DDBJ whole genome shotgun (WGS) entry which is preliminary data.</text>
</comment>
<accession>A0ABU8QI61</accession>
<dbReference type="SUPFAM" id="SSF53067">
    <property type="entry name" value="Actin-like ATPase domain"/>
    <property type="match status" value="1"/>
</dbReference>
<dbReference type="Gene3D" id="3.30.420.40">
    <property type="match status" value="1"/>
</dbReference>
<dbReference type="InterPro" id="IPR000905">
    <property type="entry name" value="Gcp-like_dom"/>
</dbReference>
<reference evidence="2 3" key="1">
    <citation type="submission" date="2024-03" db="EMBL/GenBank/DDBJ databases">
        <title>Cognatishimia coralii sp. nov., a marine bacterium isolated from coral surrounding seawater.</title>
        <authorList>
            <person name="Liu X."/>
            <person name="Liu S."/>
            <person name="Sun H."/>
            <person name="Zhang Y."/>
        </authorList>
    </citation>
    <scope>NUCLEOTIDE SEQUENCE [LARGE SCALE GENOMIC DNA]</scope>
    <source>
        <strain evidence="2 3">D5M38</strain>
    </source>
</reference>
<dbReference type="EC" id="2.3.1.234" evidence="2"/>
<name>A0ABU8QI61_9RHOB</name>
<organism evidence="2 3">
    <name type="scientific">Cognatishimia coralii</name>
    <dbReference type="NCBI Taxonomy" id="3083254"/>
    <lineage>
        <taxon>Bacteria</taxon>
        <taxon>Pseudomonadati</taxon>
        <taxon>Pseudomonadota</taxon>
        <taxon>Alphaproteobacteria</taxon>
        <taxon>Rhodobacterales</taxon>
        <taxon>Paracoccaceae</taxon>
        <taxon>Cognatishimia</taxon>
    </lineage>
</organism>
<dbReference type="Proteomes" id="UP001368270">
    <property type="component" value="Unassembled WGS sequence"/>
</dbReference>
<evidence type="ECO:0000313" key="2">
    <source>
        <dbReference type="EMBL" id="MEJ5219088.1"/>
    </source>
</evidence>